<protein>
    <submittedName>
        <fullName evidence="2">Uncharacterized protein</fullName>
    </submittedName>
</protein>
<organism evidence="2 3">
    <name type="scientific">Phyllosticta citribraziliensis</name>
    <dbReference type="NCBI Taxonomy" id="989973"/>
    <lineage>
        <taxon>Eukaryota</taxon>
        <taxon>Fungi</taxon>
        <taxon>Dikarya</taxon>
        <taxon>Ascomycota</taxon>
        <taxon>Pezizomycotina</taxon>
        <taxon>Dothideomycetes</taxon>
        <taxon>Dothideomycetes incertae sedis</taxon>
        <taxon>Botryosphaeriales</taxon>
        <taxon>Phyllostictaceae</taxon>
        <taxon>Phyllosticta</taxon>
    </lineage>
</organism>
<feature type="region of interest" description="Disordered" evidence="1">
    <location>
        <begin position="138"/>
        <end position="212"/>
    </location>
</feature>
<dbReference type="RefSeq" id="XP_066656329.1">
    <property type="nucleotide sequence ID" value="XM_066795466.1"/>
</dbReference>
<gene>
    <name evidence="2" type="ORF">J3D65DRAFT_339061</name>
</gene>
<accession>A0ABR1LU01</accession>
<reference evidence="2 3" key="1">
    <citation type="submission" date="2024-04" db="EMBL/GenBank/DDBJ databases">
        <title>Phyllosticta paracitricarpa is synonymous to the EU quarantine fungus P. citricarpa based on phylogenomic analyses.</title>
        <authorList>
            <consortium name="Lawrence Berkeley National Laboratory"/>
            <person name="Van ingen-buijs V.A."/>
            <person name="Van westerhoven A.C."/>
            <person name="Haridas S."/>
            <person name="Skiadas P."/>
            <person name="Martin F."/>
            <person name="Groenewald J.Z."/>
            <person name="Crous P.W."/>
            <person name="Seidl M.F."/>
        </authorList>
    </citation>
    <scope>NUCLEOTIDE SEQUENCE [LARGE SCALE GENOMIC DNA]</scope>
    <source>
        <strain evidence="2 3">CPC 17464</strain>
    </source>
</reference>
<evidence type="ECO:0000313" key="3">
    <source>
        <dbReference type="Proteomes" id="UP001360953"/>
    </source>
</evidence>
<dbReference type="Proteomes" id="UP001360953">
    <property type="component" value="Unassembled WGS sequence"/>
</dbReference>
<comment type="caution">
    <text evidence="2">The sequence shown here is derived from an EMBL/GenBank/DDBJ whole genome shotgun (WGS) entry which is preliminary data.</text>
</comment>
<dbReference type="EMBL" id="JBBPEH010000005">
    <property type="protein sequence ID" value="KAK7538642.1"/>
    <property type="molecule type" value="Genomic_DNA"/>
</dbReference>
<evidence type="ECO:0000313" key="2">
    <source>
        <dbReference type="EMBL" id="KAK7538642.1"/>
    </source>
</evidence>
<keyword evidence="3" id="KW-1185">Reference proteome</keyword>
<dbReference type="GeneID" id="92028372"/>
<sequence length="212" mass="23257">MCRRQRVGMTLQGLGVVTRCLPLGTTQTGRLPLPPSRIPTRAPSAHMLGNPMPERLFVSPRRLIDSTPGCDAVHWPPPSQPRLAHAARPLTPLEIVAACPFHPLSLAQPVLLALLALLALVNLFDSSTLLHLHLHLRPPSPPLSAAPDRLQPSPPRRRRPPPPPHRTTPPHSTTPLHSSPAVPPLRNLPRQPTRLRPLRRNSRPSIPFVSPP</sequence>
<evidence type="ECO:0000256" key="1">
    <source>
        <dbReference type="SAM" id="MobiDB-lite"/>
    </source>
</evidence>
<proteinExistence type="predicted"/>
<feature type="compositionally biased region" description="Low complexity" evidence="1">
    <location>
        <begin position="169"/>
        <end position="195"/>
    </location>
</feature>
<name>A0ABR1LU01_9PEZI</name>